<proteinExistence type="predicted"/>
<evidence type="ECO:0000256" key="1">
    <source>
        <dbReference type="SAM" id="Phobius"/>
    </source>
</evidence>
<dbReference type="AlphaFoldDB" id="A0A7X1EA14"/>
<keyword evidence="3" id="KW-1185">Reference proteome</keyword>
<comment type="caution">
    <text evidence="2">The sequence shown here is derived from an EMBL/GenBank/DDBJ whole genome shotgun (WGS) entry which is preliminary data.</text>
</comment>
<evidence type="ECO:0000313" key="2">
    <source>
        <dbReference type="EMBL" id="MBC2608014.1"/>
    </source>
</evidence>
<protein>
    <submittedName>
        <fullName evidence="2">Uncharacterized protein</fullName>
    </submittedName>
</protein>
<reference evidence="2 3" key="1">
    <citation type="submission" date="2020-07" db="EMBL/GenBank/DDBJ databases">
        <authorList>
            <person name="Feng X."/>
        </authorList>
    </citation>
    <scope>NUCLEOTIDE SEQUENCE [LARGE SCALE GENOMIC DNA]</scope>
    <source>
        <strain evidence="2 3">JCM23202</strain>
    </source>
</reference>
<dbReference type="RefSeq" id="WP_185661872.1">
    <property type="nucleotide sequence ID" value="NZ_CAWPOO010000013.1"/>
</dbReference>
<keyword evidence="1" id="KW-0472">Membrane</keyword>
<dbReference type="Proteomes" id="UP000526501">
    <property type="component" value="Unassembled WGS sequence"/>
</dbReference>
<feature type="transmembrane region" description="Helical" evidence="1">
    <location>
        <begin position="70"/>
        <end position="87"/>
    </location>
</feature>
<sequence length="239" mass="26015">MNKQRFIEQLNLHLDEELSAEDSAELLDAVRSNPEYHRIYIQYCQLFNACSELGDKFSQQKPITQWRQKLYAVGGMAAAAALLFMAARNLSPFIGNEGTQLVASNTEAQSVNAPSAEPVLVVEKGELPASDFMTLGDAIPVGLDLDKVFNPSNRDWELDSESSRSLTNFKVSRTVEAHAASKWPSKEFGFAKPVIESTYAHEEIGSGMADSESLSIGSAFGGEGYDFGSAAATAPKPRQ</sequence>
<keyword evidence="1" id="KW-1133">Transmembrane helix</keyword>
<accession>A0A7X1EA14</accession>
<organism evidence="2 3">
    <name type="scientific">Pelagicoccus albus</name>
    <dbReference type="NCBI Taxonomy" id="415222"/>
    <lineage>
        <taxon>Bacteria</taxon>
        <taxon>Pseudomonadati</taxon>
        <taxon>Verrucomicrobiota</taxon>
        <taxon>Opitutia</taxon>
        <taxon>Puniceicoccales</taxon>
        <taxon>Pelagicoccaceae</taxon>
        <taxon>Pelagicoccus</taxon>
    </lineage>
</organism>
<keyword evidence="1" id="KW-0812">Transmembrane</keyword>
<evidence type="ECO:0000313" key="3">
    <source>
        <dbReference type="Proteomes" id="UP000526501"/>
    </source>
</evidence>
<dbReference type="EMBL" id="JACHVC010000013">
    <property type="protein sequence ID" value="MBC2608014.1"/>
    <property type="molecule type" value="Genomic_DNA"/>
</dbReference>
<gene>
    <name evidence="2" type="ORF">H5P27_18310</name>
</gene>
<name>A0A7X1EA14_9BACT</name>